<dbReference type="SUPFAM" id="SSF161098">
    <property type="entry name" value="MetI-like"/>
    <property type="match status" value="1"/>
</dbReference>
<comment type="caution">
    <text evidence="7">The sequence shown here is derived from an EMBL/GenBank/DDBJ whole genome shotgun (WGS) entry which is preliminary data.</text>
</comment>
<feature type="transmembrane region" description="Helical" evidence="5">
    <location>
        <begin position="184"/>
        <end position="205"/>
    </location>
</feature>
<dbReference type="GO" id="GO:0055085">
    <property type="term" value="P:transmembrane transport"/>
    <property type="evidence" value="ECO:0007669"/>
    <property type="project" value="InterPro"/>
</dbReference>
<dbReference type="InterPro" id="IPR035906">
    <property type="entry name" value="MetI-like_sf"/>
</dbReference>
<proteinExistence type="inferred from homology"/>
<feature type="transmembrane region" description="Helical" evidence="5">
    <location>
        <begin position="136"/>
        <end position="163"/>
    </location>
</feature>
<evidence type="ECO:0000313" key="8">
    <source>
        <dbReference type="Proteomes" id="UP000280819"/>
    </source>
</evidence>
<keyword evidence="5" id="KW-0813">Transport</keyword>
<dbReference type="Proteomes" id="UP000280819">
    <property type="component" value="Unassembled WGS sequence"/>
</dbReference>
<feature type="transmembrane region" description="Helical" evidence="5">
    <location>
        <begin position="225"/>
        <end position="250"/>
    </location>
</feature>
<accession>A0A3P1T786</accession>
<evidence type="ECO:0000256" key="5">
    <source>
        <dbReference type="RuleBase" id="RU363032"/>
    </source>
</evidence>
<dbReference type="Gene3D" id="1.10.3720.10">
    <property type="entry name" value="MetI-like"/>
    <property type="match status" value="1"/>
</dbReference>
<evidence type="ECO:0000259" key="6">
    <source>
        <dbReference type="PROSITE" id="PS50928"/>
    </source>
</evidence>
<evidence type="ECO:0000256" key="1">
    <source>
        <dbReference type="ARBA" id="ARBA00004141"/>
    </source>
</evidence>
<evidence type="ECO:0000256" key="4">
    <source>
        <dbReference type="ARBA" id="ARBA00023136"/>
    </source>
</evidence>
<reference evidence="7 8" key="1">
    <citation type="submission" date="2018-11" db="EMBL/GenBank/DDBJ databases">
        <title>Genomes From Bacteria Associated with the Canine Oral Cavity: a Test Case for Automated Genome-Based Taxonomic Assignment.</title>
        <authorList>
            <person name="Coil D.A."/>
            <person name="Jospin G."/>
            <person name="Darling A.E."/>
            <person name="Wallis C."/>
            <person name="Davis I.J."/>
            <person name="Harris S."/>
            <person name="Eisen J.A."/>
            <person name="Holcombe L.J."/>
            <person name="O'Flynn C."/>
        </authorList>
    </citation>
    <scope>NUCLEOTIDE SEQUENCE [LARGE SCALE GENOMIC DNA]</scope>
    <source>
        <strain evidence="7 8">OH887_COT-365</strain>
    </source>
</reference>
<comment type="similarity">
    <text evidence="5">Belongs to the binding-protein-dependent transport system permease family.</text>
</comment>
<feature type="domain" description="ABC transmembrane type-1" evidence="6">
    <location>
        <begin position="137"/>
        <end position="356"/>
    </location>
</feature>
<dbReference type="Pfam" id="PF00528">
    <property type="entry name" value="BPD_transp_1"/>
    <property type="match status" value="1"/>
</dbReference>
<gene>
    <name evidence="7" type="ORF">EII34_07515</name>
</gene>
<dbReference type="OrthoDB" id="147688at2"/>
<evidence type="ECO:0000313" key="7">
    <source>
        <dbReference type="EMBL" id="RRD05178.1"/>
    </source>
</evidence>
<feature type="transmembrane region" description="Helical" evidence="5">
    <location>
        <begin position="42"/>
        <end position="63"/>
    </location>
</feature>
<organism evidence="7 8">
    <name type="scientific">Arachnia propionica</name>
    <dbReference type="NCBI Taxonomy" id="1750"/>
    <lineage>
        <taxon>Bacteria</taxon>
        <taxon>Bacillati</taxon>
        <taxon>Actinomycetota</taxon>
        <taxon>Actinomycetes</taxon>
        <taxon>Propionibacteriales</taxon>
        <taxon>Propionibacteriaceae</taxon>
        <taxon>Arachnia</taxon>
    </lineage>
</organism>
<dbReference type="PROSITE" id="PS50928">
    <property type="entry name" value="ABC_TM1"/>
    <property type="match status" value="1"/>
</dbReference>
<sequence length="370" mass="40846">MRDDIPADEVTLLSPELSREREEAEHRGAWHRIRHNYVLGRVLKSIITIWAVASLSFVLVRWMPGNPLQAYVQRLMSQQGLSREEALARASSLLSYDPSAPLLQQYLDYLNGLLRGNLGQSIVAPGTPVTDHILAYLPWTLFSVGTGLLLSFLIGVGLGVLIAHRRGSWLDHVVTNISSALNAVPNYVWAMLVIVVLGVQLRWFNVSALRGTVTPGIQPGLTAEFILDVLAHAALPITVYTLTSVGGWILQMKSSTTQVLEDDYVLNARARGLPASRIHVHYVGRNAILPLFTQFAVQLGFVVGGSTLVEQIFKYDGVGYYFYDAIEARDYPVVQGFILVITVSVVLANLAADLLLSRIDPRIRVEGARR</sequence>
<dbReference type="CDD" id="cd06261">
    <property type="entry name" value="TM_PBP2"/>
    <property type="match status" value="1"/>
</dbReference>
<protein>
    <submittedName>
        <fullName evidence="7">ABC transporter permease</fullName>
    </submittedName>
</protein>
<comment type="subcellular location">
    <subcellularLocation>
        <location evidence="5">Cell membrane</location>
        <topology evidence="5">Multi-pass membrane protein</topology>
    </subcellularLocation>
    <subcellularLocation>
        <location evidence="1">Membrane</location>
        <topology evidence="1">Multi-pass membrane protein</topology>
    </subcellularLocation>
</comment>
<dbReference type="PANTHER" id="PTHR43376">
    <property type="entry name" value="OLIGOPEPTIDE TRANSPORT SYSTEM PERMEASE PROTEIN"/>
    <property type="match status" value="1"/>
</dbReference>
<keyword evidence="3 5" id="KW-1133">Transmembrane helix</keyword>
<dbReference type="RefSeq" id="WP_124844508.1">
    <property type="nucleotide sequence ID" value="NZ_RQZG01000007.1"/>
</dbReference>
<dbReference type="PANTHER" id="PTHR43376:SF1">
    <property type="entry name" value="OLIGOPEPTIDE TRANSPORT SYSTEM PERMEASE PROTEIN"/>
    <property type="match status" value="1"/>
</dbReference>
<dbReference type="AlphaFoldDB" id="A0A3P1T786"/>
<feature type="transmembrane region" description="Helical" evidence="5">
    <location>
        <begin position="287"/>
        <end position="313"/>
    </location>
</feature>
<keyword evidence="2 5" id="KW-0812">Transmembrane</keyword>
<keyword evidence="4 5" id="KW-0472">Membrane</keyword>
<name>A0A3P1T786_9ACTN</name>
<feature type="transmembrane region" description="Helical" evidence="5">
    <location>
        <begin position="333"/>
        <end position="356"/>
    </location>
</feature>
<dbReference type="EMBL" id="RQZG01000007">
    <property type="protein sequence ID" value="RRD05178.1"/>
    <property type="molecule type" value="Genomic_DNA"/>
</dbReference>
<dbReference type="InterPro" id="IPR000515">
    <property type="entry name" value="MetI-like"/>
</dbReference>
<evidence type="ECO:0000256" key="3">
    <source>
        <dbReference type="ARBA" id="ARBA00022989"/>
    </source>
</evidence>
<evidence type="ECO:0000256" key="2">
    <source>
        <dbReference type="ARBA" id="ARBA00022692"/>
    </source>
</evidence>
<dbReference type="GO" id="GO:0005886">
    <property type="term" value="C:plasma membrane"/>
    <property type="evidence" value="ECO:0007669"/>
    <property type="project" value="UniProtKB-SubCell"/>
</dbReference>